<evidence type="ECO:0000256" key="1">
    <source>
        <dbReference type="ARBA" id="ARBA00022801"/>
    </source>
</evidence>
<dbReference type="InterPro" id="IPR002641">
    <property type="entry name" value="PNPLA_dom"/>
</dbReference>
<dbReference type="GO" id="GO:0016787">
    <property type="term" value="F:hydrolase activity"/>
    <property type="evidence" value="ECO:0007669"/>
    <property type="project" value="UniProtKB-UniRule"/>
</dbReference>
<keyword evidence="2 4" id="KW-0442">Lipid degradation</keyword>
<dbReference type="OrthoDB" id="9798773at2"/>
<dbReference type="GO" id="GO:0016042">
    <property type="term" value="P:lipid catabolic process"/>
    <property type="evidence" value="ECO:0007669"/>
    <property type="project" value="UniProtKB-UniRule"/>
</dbReference>
<dbReference type="PANTHER" id="PTHR14226:SF57">
    <property type="entry name" value="BLR7027 PROTEIN"/>
    <property type="match status" value="1"/>
</dbReference>
<feature type="short sequence motif" description="GXSXG" evidence="4">
    <location>
        <begin position="58"/>
        <end position="62"/>
    </location>
</feature>
<dbReference type="KEGG" id="samy:DB32_000325"/>
<dbReference type="AlphaFoldDB" id="A0A0F6YGR9"/>
<dbReference type="Proteomes" id="UP000034883">
    <property type="component" value="Chromosome"/>
</dbReference>
<feature type="active site" description="Proton acceptor" evidence="4">
    <location>
        <position position="216"/>
    </location>
</feature>
<dbReference type="STRING" id="927083.DB32_000325"/>
<evidence type="ECO:0000313" key="8">
    <source>
        <dbReference type="Proteomes" id="UP000034883"/>
    </source>
</evidence>
<dbReference type="InterPro" id="IPR050301">
    <property type="entry name" value="NTE"/>
</dbReference>
<dbReference type="EMBL" id="CP011125">
    <property type="protein sequence ID" value="AKF03176.1"/>
    <property type="molecule type" value="Genomic_DNA"/>
</dbReference>
<feature type="domain" description="PNPLA" evidence="6">
    <location>
        <begin position="21"/>
        <end position="229"/>
    </location>
</feature>
<evidence type="ECO:0000313" key="7">
    <source>
        <dbReference type="EMBL" id="AKF03176.1"/>
    </source>
</evidence>
<feature type="region of interest" description="Disordered" evidence="5">
    <location>
        <begin position="401"/>
        <end position="421"/>
    </location>
</feature>
<dbReference type="PANTHER" id="PTHR14226">
    <property type="entry name" value="NEUROPATHY TARGET ESTERASE/SWISS CHEESE D.MELANOGASTER"/>
    <property type="match status" value="1"/>
</dbReference>
<protein>
    <submittedName>
        <fullName evidence="7">Patatin</fullName>
    </submittedName>
</protein>
<reference evidence="7 8" key="1">
    <citation type="submission" date="2015-03" db="EMBL/GenBank/DDBJ databases">
        <title>Genome assembly of Sandaracinus amylolyticus DSM 53668.</title>
        <authorList>
            <person name="Sharma G."/>
            <person name="Subramanian S."/>
        </authorList>
    </citation>
    <scope>NUCLEOTIDE SEQUENCE [LARGE SCALE GENOMIC DNA]</scope>
    <source>
        <strain evidence="7 8">DSM 53668</strain>
    </source>
</reference>
<evidence type="ECO:0000256" key="2">
    <source>
        <dbReference type="ARBA" id="ARBA00022963"/>
    </source>
</evidence>
<name>A0A0F6YGR9_9BACT</name>
<proteinExistence type="predicted"/>
<dbReference type="CDD" id="cd07209">
    <property type="entry name" value="Pat_hypo_Ecoli_Z1214_like"/>
    <property type="match status" value="1"/>
</dbReference>
<keyword evidence="8" id="KW-1185">Reference proteome</keyword>
<evidence type="ECO:0000256" key="3">
    <source>
        <dbReference type="ARBA" id="ARBA00023098"/>
    </source>
</evidence>
<dbReference type="Pfam" id="PF01734">
    <property type="entry name" value="Patatin"/>
    <property type="match status" value="1"/>
</dbReference>
<dbReference type="PROSITE" id="PS51635">
    <property type="entry name" value="PNPLA"/>
    <property type="match status" value="1"/>
</dbReference>
<keyword evidence="3 4" id="KW-0443">Lipid metabolism</keyword>
<sequence>MPIPSRASIPPPSTHRGESAIVLAGGGARGAYEAGVLSYVFGELARRCGTPRIDIVCGTSVGAINGGYLASVLDDPIPGVERLVQLWSALELDQVIGFGVMQATKLGRVVMGGRSGAGLFDATPLTKIVDENMRWQRLVRNLRRGVLKALTISATHVATGRPWIFVDRAPDVELPVGLPPNVVLRPDRIGPQHVLASAAIPMLFPPVAVRGELFVDGGLRLNTPMSPAIHLGARRLLVVSLASQPLTPTPAFAPGVYPGVAFLLGKILNAFLLDHVNADFLELERQNRFIDDGVALFGPQFVDMMNARAVAMGRPPRHRIHALAVYPREDIGRVANDHLRKNHVRFGRLLGRGLLKLLDIGEGSDADLVSYLLFDGHYARDLMRMGYEDARSREEELARFFFDPDAPPPPPHDDIVDPPLD</sequence>
<dbReference type="SUPFAM" id="SSF52151">
    <property type="entry name" value="FabD/lysophospholipase-like"/>
    <property type="match status" value="1"/>
</dbReference>
<feature type="short sequence motif" description="DGA/G" evidence="4">
    <location>
        <begin position="216"/>
        <end position="218"/>
    </location>
</feature>
<dbReference type="InterPro" id="IPR016035">
    <property type="entry name" value="Acyl_Trfase/lysoPLipase"/>
</dbReference>
<feature type="active site" description="Nucleophile" evidence="4">
    <location>
        <position position="60"/>
    </location>
</feature>
<dbReference type="RefSeq" id="WP_053230642.1">
    <property type="nucleotide sequence ID" value="NZ_CP011125.1"/>
</dbReference>
<organism evidence="7 8">
    <name type="scientific">Sandaracinus amylolyticus</name>
    <dbReference type="NCBI Taxonomy" id="927083"/>
    <lineage>
        <taxon>Bacteria</taxon>
        <taxon>Pseudomonadati</taxon>
        <taxon>Myxococcota</taxon>
        <taxon>Polyangia</taxon>
        <taxon>Polyangiales</taxon>
        <taxon>Sandaracinaceae</taxon>
        <taxon>Sandaracinus</taxon>
    </lineage>
</organism>
<evidence type="ECO:0000259" key="6">
    <source>
        <dbReference type="PROSITE" id="PS51635"/>
    </source>
</evidence>
<dbReference type="Gene3D" id="3.40.1090.10">
    <property type="entry name" value="Cytosolic phospholipase A2 catalytic domain"/>
    <property type="match status" value="2"/>
</dbReference>
<accession>A0A0F6YGR9</accession>
<evidence type="ECO:0000256" key="5">
    <source>
        <dbReference type="SAM" id="MobiDB-lite"/>
    </source>
</evidence>
<keyword evidence="1 4" id="KW-0378">Hydrolase</keyword>
<feature type="short sequence motif" description="GXGXXG" evidence="4">
    <location>
        <begin position="25"/>
        <end position="30"/>
    </location>
</feature>
<gene>
    <name evidence="7" type="ORF">DB32_000325</name>
</gene>
<evidence type="ECO:0000256" key="4">
    <source>
        <dbReference type="PROSITE-ProRule" id="PRU01161"/>
    </source>
</evidence>